<feature type="region of interest" description="Disordered" evidence="1">
    <location>
        <begin position="78"/>
        <end position="99"/>
    </location>
</feature>
<sequence>MAPSPFASLKQCRTWSTAVTNLKTSCCYPWKALGSHRIKQPRLLPIAHVLSFGRHNSPDAPGKLTTASPSSRCHLSLDHSNPGFRKPPRRRCHPAEPQSQSFRTRHKWISSVLSYVNRLSCDEESFLNNLLNLVFLEKFST</sequence>
<evidence type="ECO:0000256" key="1">
    <source>
        <dbReference type="SAM" id="MobiDB-lite"/>
    </source>
</evidence>
<dbReference type="EMBL" id="KK198754">
    <property type="protein sequence ID" value="KCW83520.1"/>
    <property type="molecule type" value="Genomic_DNA"/>
</dbReference>
<name>A0A059CZZ6_EUCGR</name>
<organism evidence="2">
    <name type="scientific">Eucalyptus grandis</name>
    <name type="common">Flooded gum</name>
    <dbReference type="NCBI Taxonomy" id="71139"/>
    <lineage>
        <taxon>Eukaryota</taxon>
        <taxon>Viridiplantae</taxon>
        <taxon>Streptophyta</taxon>
        <taxon>Embryophyta</taxon>
        <taxon>Tracheophyta</taxon>
        <taxon>Spermatophyta</taxon>
        <taxon>Magnoliopsida</taxon>
        <taxon>eudicotyledons</taxon>
        <taxon>Gunneridae</taxon>
        <taxon>Pentapetalae</taxon>
        <taxon>rosids</taxon>
        <taxon>malvids</taxon>
        <taxon>Myrtales</taxon>
        <taxon>Myrtaceae</taxon>
        <taxon>Myrtoideae</taxon>
        <taxon>Eucalypteae</taxon>
        <taxon>Eucalyptus</taxon>
    </lineage>
</organism>
<reference evidence="2" key="1">
    <citation type="submission" date="2013-07" db="EMBL/GenBank/DDBJ databases">
        <title>The genome of Eucalyptus grandis.</title>
        <authorList>
            <person name="Schmutz J."/>
            <person name="Hayes R."/>
            <person name="Myburg A."/>
            <person name="Tuskan G."/>
            <person name="Grattapaglia D."/>
            <person name="Rokhsar D.S."/>
        </authorList>
    </citation>
    <scope>NUCLEOTIDE SEQUENCE</scope>
    <source>
        <tissue evidence="2">Leaf extractions</tissue>
    </source>
</reference>
<proteinExistence type="predicted"/>
<evidence type="ECO:0000313" key="2">
    <source>
        <dbReference type="EMBL" id="KCW83520.1"/>
    </source>
</evidence>
<dbReference type="InParanoid" id="A0A059CZZ6"/>
<dbReference type="Gramene" id="KCW83520">
    <property type="protein sequence ID" value="KCW83520"/>
    <property type="gene ID" value="EUGRSUZ_B00426"/>
</dbReference>
<gene>
    <name evidence="2" type="ORF">EUGRSUZ_B00426</name>
</gene>
<protein>
    <submittedName>
        <fullName evidence="2">Uncharacterized protein</fullName>
    </submittedName>
</protein>
<dbReference type="AlphaFoldDB" id="A0A059CZZ6"/>
<accession>A0A059CZZ6</accession>